<dbReference type="Proteomes" id="UP000218899">
    <property type="component" value="Chromosome"/>
</dbReference>
<accession>A0A1B4VBB4</accession>
<dbReference type="AlphaFoldDB" id="A0A1B4VBB4"/>
<proteinExistence type="predicted"/>
<reference evidence="1 2" key="1">
    <citation type="submission" date="2015-08" db="EMBL/GenBank/DDBJ databases">
        <title>Complete genome sequence of Sulfurifustis variabilis.</title>
        <authorList>
            <person name="Miura A."/>
            <person name="Kojima H."/>
            <person name="Fukui M."/>
        </authorList>
    </citation>
    <scope>NUCLEOTIDE SEQUENCE [LARGE SCALE GENOMIC DNA]</scope>
    <source>
        <strain evidence="2">skN76</strain>
    </source>
</reference>
<name>A0A1B4VBB4_9GAMM</name>
<sequence length="117" mass="12861">MSQNRNRPLTDGERQLAHWMLENGTAEAKQYLSQLELAEVTSWKCPCGCASIHFQIKGHPEAPPGVRILGDFLVGEGENQAGVFIYSSEGLLSGLEVYGLAGDAPRTLPRPVELRPW</sequence>
<dbReference type="EMBL" id="AP014936">
    <property type="protein sequence ID" value="BAU49494.1"/>
    <property type="molecule type" value="Genomic_DNA"/>
</dbReference>
<gene>
    <name evidence="1" type="ORF">SVA_2946</name>
</gene>
<evidence type="ECO:0000313" key="1">
    <source>
        <dbReference type="EMBL" id="BAU49494.1"/>
    </source>
</evidence>
<keyword evidence="2" id="KW-1185">Reference proteome</keyword>
<protein>
    <submittedName>
        <fullName evidence="1">Uncharacterized protein</fullName>
    </submittedName>
</protein>
<dbReference type="KEGG" id="sva:SVA_2946"/>
<organism evidence="1 2">
    <name type="scientific">Sulfurifustis variabilis</name>
    <dbReference type="NCBI Taxonomy" id="1675686"/>
    <lineage>
        <taxon>Bacteria</taxon>
        <taxon>Pseudomonadati</taxon>
        <taxon>Pseudomonadota</taxon>
        <taxon>Gammaproteobacteria</taxon>
        <taxon>Acidiferrobacterales</taxon>
        <taxon>Acidiferrobacteraceae</taxon>
        <taxon>Sulfurifustis</taxon>
    </lineage>
</organism>
<evidence type="ECO:0000313" key="2">
    <source>
        <dbReference type="Proteomes" id="UP000218899"/>
    </source>
</evidence>